<keyword evidence="3" id="KW-1185">Reference proteome</keyword>
<feature type="signal peptide" evidence="1">
    <location>
        <begin position="1"/>
        <end position="22"/>
    </location>
</feature>
<keyword evidence="1" id="KW-0732">Signal</keyword>
<feature type="chain" id="PRO_5026260460" evidence="1">
    <location>
        <begin position="23"/>
        <end position="189"/>
    </location>
</feature>
<dbReference type="InterPro" id="IPR010512">
    <property type="entry name" value="DUF1091"/>
</dbReference>
<dbReference type="PANTHER" id="PTHR20898">
    <property type="entry name" value="DAEDALUS ON 3-RELATED-RELATED"/>
    <property type="match status" value="1"/>
</dbReference>
<sequence>MPTYKVCIFVALGACWTTFVSSERKLLIVITHKEILANKMWVNYSLVETGGHETNVTYLAYLEAVREIRDMKTYFTYSVRAFNGAIQNPIISRWADPCELIRRPPKEKLLKMYYDPLVKNSRIIRCPFKRGDNMLLNITPSILPVPNFIPENDFYIEATTYTRARTKIIFESRVYGSLLRVNVHNKKTS</sequence>
<name>A0A6E8W1P0_ANOCL</name>
<dbReference type="EnsemblMetazoa" id="ACON011009-RA">
    <property type="protein sequence ID" value="ACON011009-PA"/>
    <property type="gene ID" value="ACON011009"/>
</dbReference>
<dbReference type="Proteomes" id="UP001105220">
    <property type="component" value="Unplaced"/>
</dbReference>
<accession>A0A6E8W1P0</accession>
<reference key="1">
    <citation type="journal article" date="2019" name="Genes (Basel)">
        <title>A High-Quality De novo Genome Assembly from a Single Mosquito Using PacBio Sequencing.</title>
        <authorList>
            <person name="Kingan S.B."/>
            <person name="Heaton H."/>
            <person name="Cudini J."/>
            <person name="Lambert C.C."/>
            <person name="Baybayan P."/>
            <person name="Galvin B.D."/>
            <person name="Durbin R."/>
            <person name="Korlach J."/>
            <person name="Lawniczak M.K.N."/>
        </authorList>
    </citation>
    <scope>NUCLEOTIDE SEQUENCE [LARGE SCALE GENOMIC DNA]</scope>
    <source>
        <strain>Mali-NIH</strain>
    </source>
</reference>
<evidence type="ECO:0000256" key="1">
    <source>
        <dbReference type="SAM" id="SignalP"/>
    </source>
</evidence>
<dbReference type="AlphaFoldDB" id="A0A6E8W1P0"/>
<dbReference type="Pfam" id="PF06477">
    <property type="entry name" value="DUF1091"/>
    <property type="match status" value="1"/>
</dbReference>
<evidence type="ECO:0000313" key="2">
    <source>
        <dbReference type="EnsemblMetazoa" id="ACON011009-PA"/>
    </source>
</evidence>
<reference evidence="2" key="2">
    <citation type="submission" date="2020-05" db="UniProtKB">
        <authorList>
            <consortium name="EnsemblMetazoa"/>
        </authorList>
    </citation>
    <scope>IDENTIFICATION</scope>
    <source>
        <strain evidence="2">Ngousso</strain>
    </source>
</reference>
<organism evidence="2 3">
    <name type="scientific">Anopheles coluzzii</name>
    <name type="common">African malaria mosquito</name>
    <dbReference type="NCBI Taxonomy" id="1518534"/>
    <lineage>
        <taxon>Eukaryota</taxon>
        <taxon>Metazoa</taxon>
        <taxon>Ecdysozoa</taxon>
        <taxon>Arthropoda</taxon>
        <taxon>Hexapoda</taxon>
        <taxon>Insecta</taxon>
        <taxon>Pterygota</taxon>
        <taxon>Neoptera</taxon>
        <taxon>Endopterygota</taxon>
        <taxon>Diptera</taxon>
        <taxon>Nematocera</taxon>
        <taxon>Culicoidea</taxon>
        <taxon>Culicidae</taxon>
        <taxon>Anophelinae</taxon>
        <taxon>Anopheles</taxon>
    </lineage>
</organism>
<evidence type="ECO:0000313" key="3">
    <source>
        <dbReference type="Proteomes" id="UP001105220"/>
    </source>
</evidence>
<dbReference type="PANTHER" id="PTHR20898:SF1">
    <property type="entry name" value="MD-2-RELATED LIPID-RECOGNITION DOMAIN-CONTAINING PROTEIN"/>
    <property type="match status" value="1"/>
</dbReference>
<protein>
    <submittedName>
        <fullName evidence="2">Uncharacterized protein</fullName>
    </submittedName>
</protein>
<proteinExistence type="predicted"/>
<dbReference type="VEuPathDB" id="VectorBase:ACON011009"/>
<dbReference type="VEuPathDB" id="VectorBase:ACMO_006305"/>